<dbReference type="InterPro" id="IPR031349">
    <property type="entry name" value="Tfb6"/>
</dbReference>
<feature type="compositionally biased region" description="Polar residues" evidence="1">
    <location>
        <begin position="1"/>
        <end position="10"/>
    </location>
</feature>
<gene>
    <name evidence="2" type="ORF">TT172_LOCUS8875</name>
</gene>
<dbReference type="PANTHER" id="PTHR37781:SF1">
    <property type="entry name" value="ADR380WP"/>
    <property type="match status" value="1"/>
</dbReference>
<dbReference type="GO" id="GO:0005675">
    <property type="term" value="C:transcription factor TFIIH holo complex"/>
    <property type="evidence" value="ECO:0007669"/>
    <property type="project" value="TreeGrafter"/>
</dbReference>
<evidence type="ECO:0000256" key="1">
    <source>
        <dbReference type="SAM" id="MobiDB-lite"/>
    </source>
</evidence>
<organism evidence="2 3">
    <name type="scientific">Thermothielavioides terrestris</name>
    <dbReference type="NCBI Taxonomy" id="2587410"/>
    <lineage>
        <taxon>Eukaryota</taxon>
        <taxon>Fungi</taxon>
        <taxon>Dikarya</taxon>
        <taxon>Ascomycota</taxon>
        <taxon>Pezizomycotina</taxon>
        <taxon>Sordariomycetes</taxon>
        <taxon>Sordariomycetidae</taxon>
        <taxon>Sordariales</taxon>
        <taxon>Chaetomiaceae</taxon>
        <taxon>Thermothielavioides</taxon>
    </lineage>
</organism>
<feature type="compositionally biased region" description="Acidic residues" evidence="1">
    <location>
        <begin position="223"/>
        <end position="233"/>
    </location>
</feature>
<name>A0A3S4BAM1_9PEZI</name>
<proteinExistence type="predicted"/>
<evidence type="ECO:0000313" key="3">
    <source>
        <dbReference type="Proteomes" id="UP000289323"/>
    </source>
</evidence>
<evidence type="ECO:0000313" key="2">
    <source>
        <dbReference type="EMBL" id="SPQ26456.1"/>
    </source>
</evidence>
<dbReference type="Pfam" id="PF17110">
    <property type="entry name" value="TFB6"/>
    <property type="match status" value="1"/>
</dbReference>
<dbReference type="AlphaFoldDB" id="A0A3S4BAM1"/>
<dbReference type="PANTHER" id="PTHR37781">
    <property type="entry name" value="TFIIH COMPLEX SUBUNIT"/>
    <property type="match status" value="1"/>
</dbReference>
<reference evidence="2 3" key="1">
    <citation type="submission" date="2018-04" db="EMBL/GenBank/DDBJ databases">
        <authorList>
            <person name="Huttner S."/>
            <person name="Dainat J."/>
        </authorList>
    </citation>
    <scope>NUCLEOTIDE SEQUENCE [LARGE SCALE GENOMIC DNA]</scope>
</reference>
<accession>A0A3S4BAM1</accession>
<protein>
    <submittedName>
        <fullName evidence="2">A8201b9f-9144-4eb5-9309-04da7cda3a4a</fullName>
    </submittedName>
</protein>
<dbReference type="Proteomes" id="UP000289323">
    <property type="component" value="Unassembled WGS sequence"/>
</dbReference>
<feature type="region of interest" description="Disordered" evidence="1">
    <location>
        <begin position="200"/>
        <end position="250"/>
    </location>
</feature>
<dbReference type="EMBL" id="OUUZ01000018">
    <property type="protein sequence ID" value="SPQ26456.1"/>
    <property type="molecule type" value="Genomic_DNA"/>
</dbReference>
<feature type="region of interest" description="Disordered" evidence="1">
    <location>
        <begin position="1"/>
        <end position="33"/>
    </location>
</feature>
<sequence>MAETPGSPSASAGGFMVNTLPSPAPTTASTTSTIRSVAGLPHPRARALRPGSAKEDQVRHFVSERLMHMTRRFLKKAGKAPPGGDEIEGYRSMTELCKDLDGLINIVWLSGTPNLQIPYLLNIASEFNTWVKGFPPAPAATFPILHKLDHCFASLLSGADMETGEPLPGFENGLRAGMSRTDMVRCKSLVEQARFVMVEVMGKTPGEDDDGDDRADDEKGDREGDDTLDEAESGPEGPGGEDGPAWNEDEERLFMDVARVYENTLVKLGETLGEGGVAEAQMFAD</sequence>